<feature type="compositionally biased region" description="Polar residues" evidence="1">
    <location>
        <begin position="22"/>
        <end position="32"/>
    </location>
</feature>
<gene>
    <name evidence="2" type="ORF">CAUJ_LOCUS2167</name>
</gene>
<feature type="region of interest" description="Disordered" evidence="1">
    <location>
        <begin position="17"/>
        <end position="41"/>
    </location>
</feature>
<evidence type="ECO:0000313" key="3">
    <source>
        <dbReference type="Proteomes" id="UP000835052"/>
    </source>
</evidence>
<dbReference type="OrthoDB" id="5846296at2759"/>
<organism evidence="2 3">
    <name type="scientific">Caenorhabditis auriculariae</name>
    <dbReference type="NCBI Taxonomy" id="2777116"/>
    <lineage>
        <taxon>Eukaryota</taxon>
        <taxon>Metazoa</taxon>
        <taxon>Ecdysozoa</taxon>
        <taxon>Nematoda</taxon>
        <taxon>Chromadorea</taxon>
        <taxon>Rhabditida</taxon>
        <taxon>Rhabditina</taxon>
        <taxon>Rhabditomorpha</taxon>
        <taxon>Rhabditoidea</taxon>
        <taxon>Rhabditidae</taxon>
        <taxon>Peloderinae</taxon>
        <taxon>Caenorhabditis</taxon>
    </lineage>
</organism>
<comment type="caution">
    <text evidence="2">The sequence shown here is derived from an EMBL/GenBank/DDBJ whole genome shotgun (WGS) entry which is preliminary data.</text>
</comment>
<dbReference type="EMBL" id="CAJGYM010000004">
    <property type="protein sequence ID" value="CAD6186248.1"/>
    <property type="molecule type" value="Genomic_DNA"/>
</dbReference>
<proteinExistence type="predicted"/>
<dbReference type="InterPro" id="IPR036322">
    <property type="entry name" value="WD40_repeat_dom_sf"/>
</dbReference>
<protein>
    <submittedName>
        <fullName evidence="2">Uncharacterized protein</fullName>
    </submittedName>
</protein>
<evidence type="ECO:0000313" key="2">
    <source>
        <dbReference type="EMBL" id="CAD6186248.1"/>
    </source>
</evidence>
<dbReference type="InterPro" id="IPR015943">
    <property type="entry name" value="WD40/YVTN_repeat-like_dom_sf"/>
</dbReference>
<name>A0A8S1GTP8_9PELO</name>
<dbReference type="Gene3D" id="2.130.10.10">
    <property type="entry name" value="YVTN repeat-like/Quinoprotein amine dehydrogenase"/>
    <property type="match status" value="1"/>
</dbReference>
<keyword evidence="3" id="KW-1185">Reference proteome</keyword>
<dbReference type="SUPFAM" id="SSF50978">
    <property type="entry name" value="WD40 repeat-like"/>
    <property type="match status" value="1"/>
</dbReference>
<dbReference type="AlphaFoldDB" id="A0A8S1GTP8"/>
<dbReference type="Proteomes" id="UP000835052">
    <property type="component" value="Unassembled WGS sequence"/>
</dbReference>
<accession>A0A8S1GTP8</accession>
<sequence length="401" mass="44390">MEDVDLHEFHLPRRRRDDREVSFNTTSVQTEPIQKKDAQTEADDHVDVGCQTVQQPAEKPDNVRIDQKVVDMIIEALNENEKINFDRLLPFHLRENVHLEHVASYKIDEINFTEAESDVIAMRYGTSRRSLLLLGSRHHETFCSHQPRLLISTSSTTTTVPLAVCPFSVAFRSASQFAVGDSSGRLTLFSGQNVVQEEKIHNGCVTSIDFSTHGVLTSSDDGELKLSQFTATELVTIKTVRLTVGDLPRNIRKASSSSKNVAIVSVQRSASEAVVATETGGLWIARLPLLTLRSVALPAQPIHSVLFQSPYIAVCAQGQPVVILTAESFVEQLPISATISTRCGSHFVFSDSKRIVIWSCASAKICYDANLPCTAMTSFPPDTLVYLDDSHNLTTLLITYY</sequence>
<reference evidence="2" key="1">
    <citation type="submission" date="2020-10" db="EMBL/GenBank/DDBJ databases">
        <authorList>
            <person name="Kikuchi T."/>
        </authorList>
    </citation>
    <scope>NUCLEOTIDE SEQUENCE</scope>
    <source>
        <strain evidence="2">NKZ352</strain>
    </source>
</reference>
<evidence type="ECO:0000256" key="1">
    <source>
        <dbReference type="SAM" id="MobiDB-lite"/>
    </source>
</evidence>